<dbReference type="PROSITE" id="PS00198">
    <property type="entry name" value="4FE4S_FER_1"/>
    <property type="match status" value="1"/>
</dbReference>
<evidence type="ECO:0000256" key="4">
    <source>
        <dbReference type="ARBA" id="ARBA00022723"/>
    </source>
</evidence>
<name>A0A931AWU2_9FIRM</name>
<evidence type="ECO:0000256" key="2">
    <source>
        <dbReference type="ARBA" id="ARBA00006561"/>
    </source>
</evidence>
<evidence type="ECO:0000256" key="7">
    <source>
        <dbReference type="ARBA" id="ARBA00023004"/>
    </source>
</evidence>
<comment type="cofactor">
    <cofactor evidence="1">
        <name>FAD</name>
        <dbReference type="ChEBI" id="CHEBI:57692"/>
    </cofactor>
</comment>
<dbReference type="PANTHER" id="PTHR43498:SF1">
    <property type="entry name" value="COB--COM HETERODISULFIDE REDUCTASE IRON-SULFUR SUBUNIT A"/>
    <property type="match status" value="1"/>
</dbReference>
<dbReference type="AlphaFoldDB" id="A0A931AWU2"/>
<dbReference type="SUPFAM" id="SSF51971">
    <property type="entry name" value="Nucleotide-binding domain"/>
    <property type="match status" value="1"/>
</dbReference>
<sequence>MADPVVVIGGGIAGIQAATDLAEMGVPVYLVEKSPSLGGRMAQLDKTFPTNDCSTCILAPKITSCYNHKNVTTYTMTELVDVKGTPGNFRVRLKKRPRYIDEDKCTGCADCFEKCPEKIPDEYNLGLTEQKAVHKYQPQAVPNLAVIDPDHCRKLQEDKCGLCEIVCNFDAVDYKQREKNFIVQAAAIIFAPGYEAFAGDIVSQYHYGNHQDVVTSLEFERILNAAGPTDGKIIRPSDGKKVEKIAFIHCTGSRDYSCDHNYCSSVCCMYSIKHALLTRDHLPDAGVDLYYMDIRSHGKGFERYFNRAEATDGVNFIRSRVAEIERNSKDKKLNLKITDGDNGFEARDYDLVVLATGIAPKQEVTEDLQKLKIRTNKYGFADTEEFSPFVTGREGIFACGAVTGPKDIPESVAEASGSAVMAGQLASLDINELGITEAPPVASRAVTNQRTRIGVFVCHCGTNIAGVIDVEEVTERVAEMPFVELAEDVKYLCSTDSQKLIADRIEEHDLNRILIASCTPRTHEMLFQDAVERAGLNPHLMEMTNIRDQGSWVHKEEKEKATWKAYELVRAGVARIKNALPLERGEVDNITRALVLGGGIAGMTAARELGNLGFPVSLVEEEEWLGGKAAEIHRSGFGRPIKPFLERLTAEIRDNKLIDIYSGYKIDNISGFVGNYQLDISGPQQIELEGGVVIVATGGQELKPDEYQYQNSDKVMTALELEELIDKDSKRLADAKKIYMIQCVGSREEERPYCSRLCCTQSLRNAIELKKRNPESEITILYREMRSYGYYEDLYREARDIGINFSRFDLDNKPEIEKIEENQLEIRFNEPLTGTTIKDNPDLVILAAAVLPGEDNERISKMLKTPLNEDKFFLEAHVKLRPVDSSTDGIFLTGLAHGPKNISETISQSRATAGRAASILSKEFLLTEAMIAEVDESLCIGCGDCERVCVYKAIEVDPIDKKAEVNKVLCKGCGNCLGVCRPHAVDLKGFRNQQILDEVETLLAEDQEEFSKGGML</sequence>
<keyword evidence="5" id="KW-0285">Flavoprotein</keyword>
<comment type="similarity">
    <text evidence="2">Belongs to the HdrA family.</text>
</comment>
<feature type="domain" description="4Fe-4S ferredoxin-type" evidence="9">
    <location>
        <begin position="961"/>
        <end position="990"/>
    </location>
</feature>
<evidence type="ECO:0000256" key="8">
    <source>
        <dbReference type="ARBA" id="ARBA00023014"/>
    </source>
</evidence>
<accession>A0A931AWU2</accession>
<dbReference type="EMBL" id="JADPIE010000010">
    <property type="protein sequence ID" value="MBF8438174.1"/>
    <property type="molecule type" value="Genomic_DNA"/>
</dbReference>
<dbReference type="InterPro" id="IPR017900">
    <property type="entry name" value="4Fe4S_Fe_S_CS"/>
</dbReference>
<proteinExistence type="inferred from homology"/>
<dbReference type="Pfam" id="PF12838">
    <property type="entry name" value="Fer4_7"/>
    <property type="match status" value="1"/>
</dbReference>
<feature type="domain" description="4Fe-4S ferredoxin-type" evidence="9">
    <location>
        <begin position="95"/>
        <end position="125"/>
    </location>
</feature>
<evidence type="ECO:0000256" key="3">
    <source>
        <dbReference type="ARBA" id="ARBA00022485"/>
    </source>
</evidence>
<dbReference type="Proteomes" id="UP000621436">
    <property type="component" value="Unassembled WGS sequence"/>
</dbReference>
<feature type="domain" description="4Fe-4S ferredoxin-type" evidence="9">
    <location>
        <begin position="930"/>
        <end position="959"/>
    </location>
</feature>
<keyword evidence="4" id="KW-0479">Metal-binding</keyword>
<keyword evidence="11" id="KW-1185">Reference proteome</keyword>
<dbReference type="Gene3D" id="3.50.50.60">
    <property type="entry name" value="FAD/NAD(P)-binding domain"/>
    <property type="match status" value="2"/>
</dbReference>
<dbReference type="SUPFAM" id="SSF54862">
    <property type="entry name" value="4Fe-4S ferredoxins"/>
    <property type="match status" value="1"/>
</dbReference>
<evidence type="ECO:0000256" key="1">
    <source>
        <dbReference type="ARBA" id="ARBA00001974"/>
    </source>
</evidence>
<dbReference type="GO" id="GO:0046872">
    <property type="term" value="F:metal ion binding"/>
    <property type="evidence" value="ECO:0007669"/>
    <property type="project" value="UniProtKB-KW"/>
</dbReference>
<gene>
    <name evidence="10" type="ORF">I0Q91_13860</name>
</gene>
<dbReference type="Gene3D" id="3.30.70.20">
    <property type="match status" value="2"/>
</dbReference>
<keyword evidence="8" id="KW-0411">Iron-sulfur</keyword>
<dbReference type="InterPro" id="IPR036188">
    <property type="entry name" value="FAD/NAD-bd_sf"/>
</dbReference>
<dbReference type="InterPro" id="IPR039650">
    <property type="entry name" value="HdrA-like"/>
</dbReference>
<reference evidence="10" key="1">
    <citation type="submission" date="2020-11" db="EMBL/GenBank/DDBJ databases">
        <title>Halonatronomonas betainensis gen. nov., sp. nov. a novel haloalkaliphilic representative of the family Halanaerobiacae capable of betaine degradation.</title>
        <authorList>
            <person name="Boltyanskaya Y."/>
            <person name="Kevbrin V."/>
            <person name="Detkova E."/>
            <person name="Grouzdev D.S."/>
            <person name="Koziaeva V."/>
            <person name="Zhilina T."/>
        </authorList>
    </citation>
    <scope>NUCLEOTIDE SEQUENCE</scope>
    <source>
        <strain evidence="10">Z-7014</strain>
    </source>
</reference>
<dbReference type="SUPFAM" id="SSF51905">
    <property type="entry name" value="FAD/NAD(P)-binding domain"/>
    <property type="match status" value="1"/>
</dbReference>
<keyword evidence="3" id="KW-0004">4Fe-4S</keyword>
<comment type="caution">
    <text evidence="10">The sequence shown here is derived from an EMBL/GenBank/DDBJ whole genome shotgun (WGS) entry which is preliminary data.</text>
</comment>
<dbReference type="Pfam" id="PF07992">
    <property type="entry name" value="Pyr_redox_2"/>
    <property type="match status" value="1"/>
</dbReference>
<feature type="domain" description="4Fe-4S ferredoxin-type" evidence="9">
    <location>
        <begin position="143"/>
        <end position="177"/>
    </location>
</feature>
<evidence type="ECO:0000256" key="5">
    <source>
        <dbReference type="ARBA" id="ARBA00022827"/>
    </source>
</evidence>
<evidence type="ECO:0000259" key="9">
    <source>
        <dbReference type="PROSITE" id="PS51379"/>
    </source>
</evidence>
<keyword evidence="6" id="KW-0560">Oxidoreductase</keyword>
<evidence type="ECO:0000313" key="11">
    <source>
        <dbReference type="Proteomes" id="UP000621436"/>
    </source>
</evidence>
<dbReference type="Gene3D" id="3.40.50.720">
    <property type="entry name" value="NAD(P)-binding Rossmann-like Domain"/>
    <property type="match status" value="1"/>
</dbReference>
<dbReference type="InterPro" id="IPR023753">
    <property type="entry name" value="FAD/NAD-binding_dom"/>
</dbReference>
<dbReference type="RefSeq" id="WP_270455275.1">
    <property type="nucleotide sequence ID" value="NZ_JADPIE010000010.1"/>
</dbReference>
<dbReference type="GO" id="GO:0016491">
    <property type="term" value="F:oxidoreductase activity"/>
    <property type="evidence" value="ECO:0007669"/>
    <property type="project" value="UniProtKB-KW"/>
</dbReference>
<dbReference type="GO" id="GO:0051539">
    <property type="term" value="F:4 iron, 4 sulfur cluster binding"/>
    <property type="evidence" value="ECO:0007669"/>
    <property type="project" value="UniProtKB-KW"/>
</dbReference>
<evidence type="ECO:0000256" key="6">
    <source>
        <dbReference type="ARBA" id="ARBA00023002"/>
    </source>
</evidence>
<protein>
    <submittedName>
        <fullName evidence="10">CoB--CoM heterodisulfide reductase iron-sulfur subunit A family protein</fullName>
    </submittedName>
</protein>
<evidence type="ECO:0000313" key="10">
    <source>
        <dbReference type="EMBL" id="MBF8438174.1"/>
    </source>
</evidence>
<dbReference type="PANTHER" id="PTHR43498">
    <property type="entry name" value="FERREDOXIN:COB-COM HETERODISULFIDE REDUCTASE SUBUNIT A"/>
    <property type="match status" value="1"/>
</dbReference>
<dbReference type="PROSITE" id="PS51379">
    <property type="entry name" value="4FE4S_FER_2"/>
    <property type="match status" value="4"/>
</dbReference>
<keyword evidence="5" id="KW-0274">FAD</keyword>
<dbReference type="InterPro" id="IPR017896">
    <property type="entry name" value="4Fe4S_Fe-S-bd"/>
</dbReference>
<organism evidence="10 11">
    <name type="scientific">Halonatronomonas betaini</name>
    <dbReference type="NCBI Taxonomy" id="2778430"/>
    <lineage>
        <taxon>Bacteria</taxon>
        <taxon>Bacillati</taxon>
        <taxon>Bacillota</taxon>
        <taxon>Clostridia</taxon>
        <taxon>Halanaerobiales</taxon>
        <taxon>Halarsenatibacteraceae</taxon>
        <taxon>Halonatronomonas</taxon>
    </lineage>
</organism>
<dbReference type="Pfam" id="PF12831">
    <property type="entry name" value="FAD_oxidored"/>
    <property type="match status" value="1"/>
</dbReference>
<dbReference type="Pfam" id="PF13450">
    <property type="entry name" value="NAD_binding_8"/>
    <property type="match status" value="1"/>
</dbReference>
<keyword evidence="7" id="KW-0408">Iron</keyword>